<dbReference type="EMBL" id="NBSK02000005">
    <property type="protein sequence ID" value="KAJ0207261.1"/>
    <property type="molecule type" value="Genomic_DNA"/>
</dbReference>
<feature type="transmembrane region" description="Helical" evidence="1">
    <location>
        <begin position="33"/>
        <end position="52"/>
    </location>
</feature>
<keyword evidence="1" id="KW-1133">Transmembrane helix</keyword>
<dbReference type="AlphaFoldDB" id="A0A9R1XC43"/>
<proteinExistence type="predicted"/>
<name>A0A9R1XC43_LACSA</name>
<evidence type="ECO:0000313" key="3">
    <source>
        <dbReference type="Proteomes" id="UP000235145"/>
    </source>
</evidence>
<evidence type="ECO:0000256" key="1">
    <source>
        <dbReference type="SAM" id="Phobius"/>
    </source>
</evidence>
<keyword evidence="1" id="KW-0812">Transmembrane</keyword>
<sequence length="89" mass="9854">MNAKRRRCVNVPTANARIHGEVTNVATSSGWGFAWAVVLGVAVIGVLGYTFYKYRVRRYMDSEIRAIMAQYMPLGNEGEIPVHGSHGDI</sequence>
<gene>
    <name evidence="2" type="ORF">LSAT_V11C500283830</name>
</gene>
<comment type="caution">
    <text evidence="2">The sequence shown here is derived from an EMBL/GenBank/DDBJ whole genome shotgun (WGS) entry which is preliminary data.</text>
</comment>
<reference evidence="2 3" key="1">
    <citation type="journal article" date="2017" name="Nat. Commun.">
        <title>Genome assembly with in vitro proximity ligation data and whole-genome triplication in lettuce.</title>
        <authorList>
            <person name="Reyes-Chin-Wo S."/>
            <person name="Wang Z."/>
            <person name="Yang X."/>
            <person name="Kozik A."/>
            <person name="Arikit S."/>
            <person name="Song C."/>
            <person name="Xia L."/>
            <person name="Froenicke L."/>
            <person name="Lavelle D.O."/>
            <person name="Truco M.J."/>
            <person name="Xia R."/>
            <person name="Zhu S."/>
            <person name="Xu C."/>
            <person name="Xu H."/>
            <person name="Xu X."/>
            <person name="Cox K."/>
            <person name="Korf I."/>
            <person name="Meyers B.C."/>
            <person name="Michelmore R.W."/>
        </authorList>
    </citation>
    <scope>NUCLEOTIDE SEQUENCE [LARGE SCALE GENOMIC DNA]</scope>
    <source>
        <strain evidence="3">cv. Salinas</strain>
        <tissue evidence="2">Seedlings</tissue>
    </source>
</reference>
<evidence type="ECO:0000313" key="2">
    <source>
        <dbReference type="EMBL" id="KAJ0207261.1"/>
    </source>
</evidence>
<accession>A0A9R1XC43</accession>
<protein>
    <submittedName>
        <fullName evidence="2">Uncharacterized protein</fullName>
    </submittedName>
</protein>
<keyword evidence="1" id="KW-0472">Membrane</keyword>
<keyword evidence="3" id="KW-1185">Reference proteome</keyword>
<organism evidence="2 3">
    <name type="scientific">Lactuca sativa</name>
    <name type="common">Garden lettuce</name>
    <dbReference type="NCBI Taxonomy" id="4236"/>
    <lineage>
        <taxon>Eukaryota</taxon>
        <taxon>Viridiplantae</taxon>
        <taxon>Streptophyta</taxon>
        <taxon>Embryophyta</taxon>
        <taxon>Tracheophyta</taxon>
        <taxon>Spermatophyta</taxon>
        <taxon>Magnoliopsida</taxon>
        <taxon>eudicotyledons</taxon>
        <taxon>Gunneridae</taxon>
        <taxon>Pentapetalae</taxon>
        <taxon>asterids</taxon>
        <taxon>campanulids</taxon>
        <taxon>Asterales</taxon>
        <taxon>Asteraceae</taxon>
        <taxon>Cichorioideae</taxon>
        <taxon>Cichorieae</taxon>
        <taxon>Lactucinae</taxon>
        <taxon>Lactuca</taxon>
    </lineage>
</organism>
<dbReference type="Proteomes" id="UP000235145">
    <property type="component" value="Unassembled WGS sequence"/>
</dbReference>